<accession>A0A956SE54</accession>
<protein>
    <recommendedName>
        <fullName evidence="3">FlgD Ig-like domain-containing protein</fullName>
    </recommendedName>
</protein>
<comment type="caution">
    <text evidence="1">The sequence shown here is derived from an EMBL/GenBank/DDBJ whole genome shotgun (WGS) entry which is preliminary data.</text>
</comment>
<gene>
    <name evidence="1" type="ORF">KDA27_14875</name>
</gene>
<dbReference type="Proteomes" id="UP000739538">
    <property type="component" value="Unassembled WGS sequence"/>
</dbReference>
<dbReference type="Gene3D" id="2.60.40.4070">
    <property type="match status" value="1"/>
</dbReference>
<evidence type="ECO:0000313" key="2">
    <source>
        <dbReference type="Proteomes" id="UP000739538"/>
    </source>
</evidence>
<name>A0A956SE54_UNCEI</name>
<evidence type="ECO:0000313" key="1">
    <source>
        <dbReference type="EMBL" id="MCA9757086.1"/>
    </source>
</evidence>
<reference evidence="1" key="1">
    <citation type="submission" date="2020-04" db="EMBL/GenBank/DDBJ databases">
        <authorList>
            <person name="Zhang T."/>
        </authorList>
    </citation>
    <scope>NUCLEOTIDE SEQUENCE</scope>
    <source>
        <strain evidence="1">HKST-UBA02</strain>
    </source>
</reference>
<sequence length="622" mass="66195">MESQADCENGSGTYGGDDTVCDPNPCPQPTSGACCDEEGACAIVLSTECDASGGDFLGADTGCDPHPCDLVPNVGLGLEGTEGARSWAFTLPSFIRSVDCYYRMGGEESYRRISTWTQGTDGVWRAQFNEAHYTERGLEYHLVLNGQIGVGSPTNPIRFQTVGHEVAGPRLLAGSWSMVAAPVLVDGRFTYYDDLVETFGDPTGDKWKVGTYDPALHAYVQVSPTRPAAFESGRAYWVGAVDPPSSWSVQGDSRQPLAGSLDYVVTLRPGWNMVGNPAAYSVTLDRSHLRVVADGDTLDFSEAVTEGKVSFSILTFDPDGGGSYKNELITLPVWSGCWVKSLATSAIALLIPSTEASQSVARSEGGTSAFATSWGDLSNLGVTPGWAVQVIVRSDIETRSAVLGIVETESPTGSDIGFLPPAPPGAKVELELIGSGTHVGAGEPLFQELRTSRADEEVWHVVVESEAESATLSVDLLGGVQEGWDIKLRTSGGTERPAETAELTLGPGHYEFEIVARRLTPGSGSVTDLGLSIQPNPSTGATRLEYQVPFGARVMIQVFDPSGARVWSQESLTGPGAYVAEWDGRASDGRRMASGIYFVRIDAVSAESGETSHRIEKLVLVR</sequence>
<dbReference type="EMBL" id="JAGQHS010000080">
    <property type="protein sequence ID" value="MCA9757086.1"/>
    <property type="molecule type" value="Genomic_DNA"/>
</dbReference>
<dbReference type="AlphaFoldDB" id="A0A956SE54"/>
<reference evidence="1" key="2">
    <citation type="journal article" date="2021" name="Microbiome">
        <title>Successional dynamics and alternative stable states in a saline activated sludge microbial community over 9 years.</title>
        <authorList>
            <person name="Wang Y."/>
            <person name="Ye J."/>
            <person name="Ju F."/>
            <person name="Liu L."/>
            <person name="Boyd J.A."/>
            <person name="Deng Y."/>
            <person name="Parks D.H."/>
            <person name="Jiang X."/>
            <person name="Yin X."/>
            <person name="Woodcroft B.J."/>
            <person name="Tyson G.W."/>
            <person name="Hugenholtz P."/>
            <person name="Polz M.F."/>
            <person name="Zhang T."/>
        </authorList>
    </citation>
    <scope>NUCLEOTIDE SEQUENCE</scope>
    <source>
        <strain evidence="1">HKST-UBA02</strain>
    </source>
</reference>
<proteinExistence type="predicted"/>
<evidence type="ECO:0008006" key="3">
    <source>
        <dbReference type="Google" id="ProtNLM"/>
    </source>
</evidence>
<organism evidence="1 2">
    <name type="scientific">Eiseniibacteriota bacterium</name>
    <dbReference type="NCBI Taxonomy" id="2212470"/>
    <lineage>
        <taxon>Bacteria</taxon>
        <taxon>Candidatus Eiseniibacteriota</taxon>
    </lineage>
</organism>